<dbReference type="Proteomes" id="UP001152562">
    <property type="component" value="Unassembled WGS sequence"/>
</dbReference>
<protein>
    <submittedName>
        <fullName evidence="1">Uncharacterized protein</fullName>
    </submittedName>
</protein>
<evidence type="ECO:0000313" key="1">
    <source>
        <dbReference type="EMBL" id="CAH4030280.1"/>
    </source>
</evidence>
<dbReference type="EMBL" id="CALOZG010000010">
    <property type="protein sequence ID" value="CAH4030280.1"/>
    <property type="molecule type" value="Genomic_DNA"/>
</dbReference>
<organism evidence="1 2">
    <name type="scientific">Pieris brassicae</name>
    <name type="common">White butterfly</name>
    <name type="synonym">Large white butterfly</name>
    <dbReference type="NCBI Taxonomy" id="7116"/>
    <lineage>
        <taxon>Eukaryota</taxon>
        <taxon>Metazoa</taxon>
        <taxon>Ecdysozoa</taxon>
        <taxon>Arthropoda</taxon>
        <taxon>Hexapoda</taxon>
        <taxon>Insecta</taxon>
        <taxon>Pterygota</taxon>
        <taxon>Neoptera</taxon>
        <taxon>Endopterygota</taxon>
        <taxon>Lepidoptera</taxon>
        <taxon>Glossata</taxon>
        <taxon>Ditrysia</taxon>
        <taxon>Papilionoidea</taxon>
        <taxon>Pieridae</taxon>
        <taxon>Pierinae</taxon>
        <taxon>Pieris</taxon>
    </lineage>
</organism>
<gene>
    <name evidence="1" type="ORF">PIBRA_LOCUS6946</name>
</gene>
<comment type="caution">
    <text evidence="1">The sequence shown here is derived from an EMBL/GenBank/DDBJ whole genome shotgun (WGS) entry which is preliminary data.</text>
</comment>
<dbReference type="AlphaFoldDB" id="A0A9P0TK89"/>
<accession>A0A9P0TK89</accession>
<reference evidence="1" key="1">
    <citation type="submission" date="2022-05" db="EMBL/GenBank/DDBJ databases">
        <authorList>
            <person name="Okamura Y."/>
        </authorList>
    </citation>
    <scope>NUCLEOTIDE SEQUENCE</scope>
</reference>
<proteinExistence type="predicted"/>
<sequence length="171" mass="20544">MLLVMGVEEEPPVQRQIDAIRAFRNVSDDLLLVDLNTFVTEHRRVLEKPKYFDPSVKETKIKTLDLMKQAIYGTQIRLRDLDGVMERYKDNQAFQMAFLFYRLDQLIVDMRRIYTLALNKRLLKPMYQHIIWYEHLARKHVDVLYLVQFVIDTHERVMKNINFVIQPMTSQ</sequence>
<keyword evidence="2" id="KW-1185">Reference proteome</keyword>
<evidence type="ECO:0000313" key="2">
    <source>
        <dbReference type="Proteomes" id="UP001152562"/>
    </source>
</evidence>
<name>A0A9P0TK89_PIEBR</name>